<gene>
    <name evidence="1" type="ORF">HU230_30635</name>
</gene>
<proteinExistence type="predicted"/>
<sequence length="154" mass="16877">MAGIPRKALVFVGDGRKALLLRNEGDDRFPNLKAEAVFEDQNPATHLQGTDRPGHFVKGIVSGQRGAVEPTNWHELEEYRFTRRVARAAEAIVRSGRATALVIVAPPRTLAQLRATLAPDVRGHIIAEIPKDLTKLPVGEIEKHIVEALASPTR</sequence>
<name>A0A973WS21_9BRAD</name>
<evidence type="ECO:0000313" key="1">
    <source>
        <dbReference type="EMBL" id="NVL10073.1"/>
    </source>
</evidence>
<comment type="caution">
    <text evidence="1">The sequence shown here is derived from an EMBL/GenBank/DDBJ whole genome shotgun (WGS) entry which is preliminary data.</text>
</comment>
<dbReference type="RefSeq" id="WP_176533396.1">
    <property type="nucleotide sequence ID" value="NZ_CP088022.1"/>
</dbReference>
<dbReference type="EMBL" id="JABWSX010000001">
    <property type="protein sequence ID" value="NVL10073.1"/>
    <property type="molecule type" value="Genomic_DNA"/>
</dbReference>
<accession>A0A973WS21</accession>
<dbReference type="InterPro" id="IPR019291">
    <property type="entry name" value="Host_attachment_protein"/>
</dbReference>
<dbReference type="AlphaFoldDB" id="A0A973WS21"/>
<protein>
    <submittedName>
        <fullName evidence="1">Host attachment protein</fullName>
    </submittedName>
</protein>
<organism evidence="1">
    <name type="scientific">Bradyrhizobium quebecense</name>
    <dbReference type="NCBI Taxonomy" id="2748629"/>
    <lineage>
        <taxon>Bacteria</taxon>
        <taxon>Pseudomonadati</taxon>
        <taxon>Pseudomonadota</taxon>
        <taxon>Alphaproteobacteria</taxon>
        <taxon>Hyphomicrobiales</taxon>
        <taxon>Nitrobacteraceae</taxon>
        <taxon>Bradyrhizobium</taxon>
    </lineage>
</organism>
<reference evidence="1" key="1">
    <citation type="submission" date="2020-06" db="EMBL/GenBank/DDBJ databases">
        <title>Whole Genome Sequence of Bradyrhizobium sp. Strain 66S1MB.</title>
        <authorList>
            <person name="Bromfield E."/>
            <person name="Cloutier S."/>
        </authorList>
    </citation>
    <scope>NUCLEOTIDE SEQUENCE</scope>
    <source>
        <strain evidence="1">66S1MB</strain>
    </source>
</reference>
<dbReference type="Pfam" id="PF10116">
    <property type="entry name" value="Host_attach"/>
    <property type="match status" value="1"/>
</dbReference>